<comment type="caution">
    <text evidence="7">The sequence shown here is derived from an EMBL/GenBank/DDBJ whole genome shotgun (WGS) entry which is preliminary data.</text>
</comment>
<dbReference type="GO" id="GO:0070043">
    <property type="term" value="F:rRNA (guanine-N7-)-methyltransferase activity"/>
    <property type="evidence" value="ECO:0007669"/>
    <property type="project" value="UniProtKB-UniRule"/>
</dbReference>
<dbReference type="Pfam" id="PF02527">
    <property type="entry name" value="GidB"/>
    <property type="match status" value="1"/>
</dbReference>
<dbReference type="Proteomes" id="UP000078368">
    <property type="component" value="Unassembled WGS sequence"/>
</dbReference>
<keyword evidence="1 6" id="KW-0963">Cytoplasm</keyword>
<evidence type="ECO:0000256" key="1">
    <source>
        <dbReference type="ARBA" id="ARBA00022490"/>
    </source>
</evidence>
<keyword evidence="3 6" id="KW-0489">Methyltransferase</keyword>
<feature type="binding site" evidence="6">
    <location>
        <position position="86"/>
    </location>
    <ligand>
        <name>S-adenosyl-L-methionine</name>
        <dbReference type="ChEBI" id="CHEBI:59789"/>
    </ligand>
</feature>
<keyword evidence="8" id="KW-1185">Reference proteome</keyword>
<evidence type="ECO:0000313" key="8">
    <source>
        <dbReference type="Proteomes" id="UP000078368"/>
    </source>
</evidence>
<feature type="binding site" evidence="6">
    <location>
        <position position="81"/>
    </location>
    <ligand>
        <name>S-adenosyl-L-methionine</name>
        <dbReference type="ChEBI" id="CHEBI:59789"/>
    </ligand>
</feature>
<dbReference type="NCBIfam" id="TIGR00138">
    <property type="entry name" value="rsmG_gidB"/>
    <property type="match status" value="1"/>
</dbReference>
<evidence type="ECO:0000256" key="3">
    <source>
        <dbReference type="ARBA" id="ARBA00022603"/>
    </source>
</evidence>
<dbReference type="EMBL" id="LVZK01000001">
    <property type="protein sequence ID" value="OAP85977.1"/>
    <property type="molecule type" value="Genomic_DNA"/>
</dbReference>
<evidence type="ECO:0000256" key="2">
    <source>
        <dbReference type="ARBA" id="ARBA00022552"/>
    </source>
</evidence>
<dbReference type="PANTHER" id="PTHR31760">
    <property type="entry name" value="S-ADENOSYL-L-METHIONINE-DEPENDENT METHYLTRANSFERASES SUPERFAMILY PROTEIN"/>
    <property type="match status" value="1"/>
</dbReference>
<dbReference type="HAMAP" id="MF_00074">
    <property type="entry name" value="16SrRNA_methyltr_G"/>
    <property type="match status" value="1"/>
</dbReference>
<dbReference type="EC" id="2.1.1.-" evidence="6"/>
<dbReference type="SUPFAM" id="SSF53335">
    <property type="entry name" value="S-adenosyl-L-methionine-dependent methyltransferases"/>
    <property type="match status" value="1"/>
</dbReference>
<keyword evidence="4 6" id="KW-0808">Transferase</keyword>
<organism evidence="7 8">
    <name type="scientific">Peptidiphaga gingivicola</name>
    <dbReference type="NCBI Taxonomy" id="2741497"/>
    <lineage>
        <taxon>Bacteria</taxon>
        <taxon>Bacillati</taxon>
        <taxon>Actinomycetota</taxon>
        <taxon>Actinomycetes</taxon>
        <taxon>Actinomycetales</taxon>
        <taxon>Actinomycetaceae</taxon>
        <taxon>Peptidiphaga</taxon>
    </lineage>
</organism>
<proteinExistence type="inferred from homology"/>
<dbReference type="STRING" id="1823756.A4H34_01975"/>
<reference evidence="7 8" key="1">
    <citation type="submission" date="2016-04" db="EMBL/GenBank/DDBJ databases">
        <title>Peptidophaga gingivicola gen. nov., sp. nov., isolated from human subgingival plaque.</title>
        <authorList>
            <person name="Beall C.J."/>
            <person name="Mokrzan E.M."/>
            <person name="Griffen A.L."/>
            <person name="Leys E.J."/>
        </authorList>
    </citation>
    <scope>NUCLEOTIDE SEQUENCE [LARGE SCALE GENOMIC DNA]</scope>
    <source>
        <strain evidence="7 8">BA112</strain>
    </source>
</reference>
<dbReference type="AlphaFoldDB" id="A0A179B2P9"/>
<dbReference type="InterPro" id="IPR029063">
    <property type="entry name" value="SAM-dependent_MTases_sf"/>
</dbReference>
<gene>
    <name evidence="6" type="primary">rsmG</name>
    <name evidence="7" type="ORF">A4H34_01975</name>
</gene>
<comment type="subcellular location">
    <subcellularLocation>
        <location evidence="6">Cytoplasm</location>
    </subcellularLocation>
</comment>
<name>A0A179B2P9_9ACTO</name>
<accession>A0A179B2P9</accession>
<dbReference type="PANTHER" id="PTHR31760:SF0">
    <property type="entry name" value="S-ADENOSYL-L-METHIONINE-DEPENDENT METHYLTRANSFERASES SUPERFAMILY PROTEIN"/>
    <property type="match status" value="1"/>
</dbReference>
<evidence type="ECO:0000313" key="7">
    <source>
        <dbReference type="EMBL" id="OAP85977.1"/>
    </source>
</evidence>
<dbReference type="RefSeq" id="WP_064230893.1">
    <property type="nucleotide sequence ID" value="NZ_LVZK01000001.1"/>
</dbReference>
<keyword evidence="5 6" id="KW-0949">S-adenosyl-L-methionine</keyword>
<comment type="similarity">
    <text evidence="6">Belongs to the methyltransferase superfamily. RNA methyltransferase RsmG family.</text>
</comment>
<evidence type="ECO:0000256" key="4">
    <source>
        <dbReference type="ARBA" id="ARBA00022679"/>
    </source>
</evidence>
<sequence>MNLSVDDNGVLAEAPPSGGASHFGQDTWQQLVDYAGMLEREGELRGLLGPRELKRLWTRHLLNSMAILDFIPFKAKVVDVGSGAGFPGVVAAIVRKDLRLVLVDSMERRARWLNDVVKDLSLPNVEVVHARSEDLVGKVDADTVTARAVAALRKLLPWTMPLLKGGGSLLALKGARVDEEIDDAIHLLRKYRAKWADVHVVIPFGTTEETRVLEVRKKQTNRHR</sequence>
<comment type="function">
    <text evidence="6">Specifically methylates the N7 position of guanine in position 518 of 16S rRNA.</text>
</comment>
<dbReference type="OrthoDB" id="9808773at2"/>
<protein>
    <recommendedName>
        <fullName evidence="6">Ribosomal RNA small subunit methyltransferase G</fullName>
        <ecNumber evidence="6">2.1.1.-</ecNumber>
    </recommendedName>
    <alternativeName>
        <fullName evidence="6">16S rRNA 7-methylguanosine methyltransferase</fullName>
        <shortName evidence="6">16S rRNA m7G methyltransferase</shortName>
    </alternativeName>
</protein>
<feature type="binding site" evidence="6">
    <location>
        <begin position="132"/>
        <end position="133"/>
    </location>
    <ligand>
        <name>S-adenosyl-L-methionine</name>
        <dbReference type="ChEBI" id="CHEBI:59789"/>
    </ligand>
</feature>
<evidence type="ECO:0000256" key="5">
    <source>
        <dbReference type="ARBA" id="ARBA00022691"/>
    </source>
</evidence>
<dbReference type="PIRSF" id="PIRSF003078">
    <property type="entry name" value="GidB"/>
    <property type="match status" value="1"/>
</dbReference>
<dbReference type="Gene3D" id="3.40.50.150">
    <property type="entry name" value="Vaccinia Virus protein VP39"/>
    <property type="match status" value="1"/>
</dbReference>
<comment type="caution">
    <text evidence="6">Lacks conserved residue(s) required for the propagation of feature annotation.</text>
</comment>
<dbReference type="GO" id="GO:0005829">
    <property type="term" value="C:cytosol"/>
    <property type="evidence" value="ECO:0007669"/>
    <property type="project" value="TreeGrafter"/>
</dbReference>
<feature type="binding site" evidence="6">
    <location>
        <position position="147"/>
    </location>
    <ligand>
        <name>S-adenosyl-L-methionine</name>
        <dbReference type="ChEBI" id="CHEBI:59789"/>
    </ligand>
</feature>
<dbReference type="InterPro" id="IPR003682">
    <property type="entry name" value="rRNA_ssu_MeTfrase_G"/>
</dbReference>
<keyword evidence="2 6" id="KW-0698">rRNA processing</keyword>
<evidence type="ECO:0000256" key="6">
    <source>
        <dbReference type="HAMAP-Rule" id="MF_00074"/>
    </source>
</evidence>